<dbReference type="AlphaFoldDB" id="A0A0E0LEC2"/>
<evidence type="ECO:0000313" key="1">
    <source>
        <dbReference type="EnsemblPlants" id="OPUNC06G21460.1"/>
    </source>
</evidence>
<proteinExistence type="predicted"/>
<protein>
    <submittedName>
        <fullName evidence="1">Uncharacterized protein</fullName>
    </submittedName>
</protein>
<evidence type="ECO:0000313" key="2">
    <source>
        <dbReference type="Proteomes" id="UP000026962"/>
    </source>
</evidence>
<dbReference type="Gramene" id="OPUNC06G21460.1">
    <property type="protein sequence ID" value="OPUNC06G21460.1"/>
    <property type="gene ID" value="OPUNC06G21460"/>
</dbReference>
<reference evidence="1" key="2">
    <citation type="submission" date="2018-05" db="EMBL/GenBank/DDBJ databases">
        <title>OpunRS2 (Oryza punctata Reference Sequence Version 2).</title>
        <authorList>
            <person name="Zhang J."/>
            <person name="Kudrna D."/>
            <person name="Lee S."/>
            <person name="Talag J."/>
            <person name="Welchert J."/>
            <person name="Wing R.A."/>
        </authorList>
    </citation>
    <scope>NUCLEOTIDE SEQUENCE [LARGE SCALE GENOMIC DNA]</scope>
</reference>
<sequence>MEWCKAKEARLPSSRTPDGAANWLARELESSGLALRYRRRHGHMAVEKLEGCIVVIHSEHMKVQKNNKIHFHDVKFRMWTNA</sequence>
<reference evidence="1" key="1">
    <citation type="submission" date="2015-04" db="UniProtKB">
        <authorList>
            <consortium name="EnsemblPlants"/>
        </authorList>
    </citation>
    <scope>IDENTIFICATION</scope>
</reference>
<dbReference type="HOGENOM" id="CLU_2562349_0_0_1"/>
<dbReference type="EnsemblPlants" id="OPUNC06G21460.1">
    <property type="protein sequence ID" value="OPUNC06G21460.1"/>
    <property type="gene ID" value="OPUNC06G21460"/>
</dbReference>
<name>A0A0E0LEC2_ORYPU</name>
<accession>A0A0E0LEC2</accession>
<organism evidence="1">
    <name type="scientific">Oryza punctata</name>
    <name type="common">Red rice</name>
    <dbReference type="NCBI Taxonomy" id="4537"/>
    <lineage>
        <taxon>Eukaryota</taxon>
        <taxon>Viridiplantae</taxon>
        <taxon>Streptophyta</taxon>
        <taxon>Embryophyta</taxon>
        <taxon>Tracheophyta</taxon>
        <taxon>Spermatophyta</taxon>
        <taxon>Magnoliopsida</taxon>
        <taxon>Liliopsida</taxon>
        <taxon>Poales</taxon>
        <taxon>Poaceae</taxon>
        <taxon>BOP clade</taxon>
        <taxon>Oryzoideae</taxon>
        <taxon>Oryzeae</taxon>
        <taxon>Oryzinae</taxon>
        <taxon>Oryza</taxon>
    </lineage>
</organism>
<dbReference type="Proteomes" id="UP000026962">
    <property type="component" value="Chromosome 6"/>
</dbReference>
<keyword evidence="2" id="KW-1185">Reference proteome</keyword>